<comment type="caution">
    <text evidence="11">The sequence shown here is derived from an EMBL/GenBank/DDBJ whole genome shotgun (WGS) entry which is preliminary data.</text>
</comment>
<evidence type="ECO:0000259" key="9">
    <source>
        <dbReference type="Pfam" id="PF07282"/>
    </source>
</evidence>
<evidence type="ECO:0000256" key="3">
    <source>
        <dbReference type="ARBA" id="ARBA00022578"/>
    </source>
</evidence>
<name>A0A658R4Z2_9BURK</name>
<dbReference type="Pfam" id="PF12323">
    <property type="entry name" value="HTH_OrfB_IS605"/>
    <property type="match status" value="1"/>
</dbReference>
<dbReference type="AlphaFoldDB" id="A0A658R4Z2"/>
<organism evidence="11 12">
    <name type="scientific">Caballeronia concitans</name>
    <dbReference type="NCBI Taxonomy" id="1777133"/>
    <lineage>
        <taxon>Bacteria</taxon>
        <taxon>Pseudomonadati</taxon>
        <taxon>Pseudomonadota</taxon>
        <taxon>Betaproteobacteria</taxon>
        <taxon>Burkholderiales</taxon>
        <taxon>Burkholderiaceae</taxon>
        <taxon>Caballeronia</taxon>
    </lineage>
</organism>
<reference evidence="11 12" key="1">
    <citation type="submission" date="2016-01" db="EMBL/GenBank/DDBJ databases">
        <authorList>
            <person name="Peeters C."/>
        </authorList>
    </citation>
    <scope>NUCLEOTIDE SEQUENCE [LARGE SCALE GENOMIC DNA]</scope>
    <source>
        <strain evidence="11">LMG 29315</strain>
    </source>
</reference>
<evidence type="ECO:0000259" key="10">
    <source>
        <dbReference type="Pfam" id="PF12323"/>
    </source>
</evidence>
<feature type="domain" description="Probable transposase IS891/IS1136/IS1341" evidence="8">
    <location>
        <begin position="164"/>
        <end position="278"/>
    </location>
</feature>
<evidence type="ECO:0000313" key="12">
    <source>
        <dbReference type="Proteomes" id="UP000198263"/>
    </source>
</evidence>
<evidence type="ECO:0000256" key="6">
    <source>
        <dbReference type="ARBA" id="ARBA00023125"/>
    </source>
</evidence>
<dbReference type="Pfam" id="PF07282">
    <property type="entry name" value="Cas12f1-like_TNB"/>
    <property type="match status" value="1"/>
</dbReference>
<feature type="domain" description="Cas12f1-like TNB" evidence="9">
    <location>
        <begin position="305"/>
        <end position="370"/>
    </location>
</feature>
<dbReference type="InterPro" id="IPR051399">
    <property type="entry name" value="RNA-guided_DNA_endo/Transpos"/>
</dbReference>
<feature type="domain" description="Transposase putative helix-turn-helix" evidence="10">
    <location>
        <begin position="1"/>
        <end position="48"/>
    </location>
</feature>
<dbReference type="InterPro" id="IPR010095">
    <property type="entry name" value="Cas12f1-like_TNB"/>
</dbReference>
<evidence type="ECO:0000259" key="8">
    <source>
        <dbReference type="Pfam" id="PF01385"/>
    </source>
</evidence>
<dbReference type="InterPro" id="IPR021027">
    <property type="entry name" value="Transposase_put_HTH"/>
</dbReference>
<sequence length="421" mass="47341">MKRHQAFKFELRPNGAQVRLLRQFAGTCRFVYNKALALQNERFERGEKRLTFGQMGLMLTQWRADKTIPWLKAGGTAQTQQQALKNLEAAFVNFFLKRADCPRFKKKGDGDSVRFPQHFKIDHQNGRVWLVKLGWMRYRNSQSIVGTVKSVTVSLRAGKWFASILAEREVEIPLPESRSAVGIDLGVTTFAALSTGQTIAPLNSYKKHQDALAKAQRRMDRKVLNSRNWRKEKARVSKLNARIANVRRDFLNKASTAISKKHAMVCVEDLKVKNMTRSASGTVDAPGKSIRQKSSLNRVILDQGWCTFRRMLEYKVFWNGGIFIAVPPKYTSQTCPACGHVAAINRSKQQFACVECSYHNHADVVGAMNVLRAGHAQLACRVNGAAIPSATGTHRSDLAISWPGAVEVAESRWMSRGRYSS</sequence>
<dbReference type="GO" id="GO:0046872">
    <property type="term" value="F:metal ion binding"/>
    <property type="evidence" value="ECO:0007669"/>
    <property type="project" value="UniProtKB-KW"/>
</dbReference>
<dbReference type="RefSeq" id="WP_087129029.1">
    <property type="nucleotide sequence ID" value="NZ_FCNV02000021.1"/>
</dbReference>
<evidence type="ECO:0000256" key="1">
    <source>
        <dbReference type="ARBA" id="ARBA00008761"/>
    </source>
</evidence>
<dbReference type="PANTHER" id="PTHR30405:SF25">
    <property type="entry name" value="RNA-GUIDED DNA ENDONUCLEASE INSQ-RELATED"/>
    <property type="match status" value="1"/>
</dbReference>
<keyword evidence="6" id="KW-0238">DNA-binding</keyword>
<dbReference type="PANTHER" id="PTHR30405">
    <property type="entry name" value="TRANSPOSASE"/>
    <property type="match status" value="1"/>
</dbReference>
<dbReference type="GO" id="GO:0006310">
    <property type="term" value="P:DNA recombination"/>
    <property type="evidence" value="ECO:0007669"/>
    <property type="project" value="UniProtKB-KW"/>
</dbReference>
<evidence type="ECO:0000256" key="4">
    <source>
        <dbReference type="ARBA" id="ARBA00022723"/>
    </source>
</evidence>
<dbReference type="Pfam" id="PF01385">
    <property type="entry name" value="OrfB_IS605"/>
    <property type="match status" value="1"/>
</dbReference>
<gene>
    <name evidence="11" type="ORF">AWB72_05440</name>
</gene>
<dbReference type="GO" id="GO:0003677">
    <property type="term" value="F:DNA binding"/>
    <property type="evidence" value="ECO:0007669"/>
    <property type="project" value="UniProtKB-KW"/>
</dbReference>
<accession>A0A658R4Z2</accession>
<dbReference type="InterPro" id="IPR001959">
    <property type="entry name" value="Transposase"/>
</dbReference>
<keyword evidence="7" id="KW-0233">DNA recombination</keyword>
<keyword evidence="4" id="KW-0479">Metal-binding</keyword>
<keyword evidence="3" id="KW-0815">Transposition</keyword>
<evidence type="ECO:0000313" key="11">
    <source>
        <dbReference type="EMBL" id="SAL51400.1"/>
    </source>
</evidence>
<keyword evidence="5" id="KW-0862">Zinc</keyword>
<evidence type="ECO:0000256" key="7">
    <source>
        <dbReference type="ARBA" id="ARBA00023172"/>
    </source>
</evidence>
<dbReference type="Proteomes" id="UP000198263">
    <property type="component" value="Unassembled WGS sequence"/>
</dbReference>
<dbReference type="EMBL" id="FCNV02000021">
    <property type="protein sequence ID" value="SAL51400.1"/>
    <property type="molecule type" value="Genomic_DNA"/>
</dbReference>
<evidence type="ECO:0000256" key="5">
    <source>
        <dbReference type="ARBA" id="ARBA00022833"/>
    </source>
</evidence>
<dbReference type="NCBIfam" id="NF040570">
    <property type="entry name" value="guided_TnpB"/>
    <property type="match status" value="1"/>
</dbReference>
<comment type="similarity">
    <text evidence="1">In the C-terminal section; belongs to the transposase 35 family.</text>
</comment>
<proteinExistence type="inferred from homology"/>
<evidence type="ECO:0000256" key="2">
    <source>
        <dbReference type="ARBA" id="ARBA00011044"/>
    </source>
</evidence>
<comment type="similarity">
    <text evidence="2">In the N-terminal section; belongs to the transposase 2 family.</text>
</comment>
<dbReference type="GO" id="GO:0032196">
    <property type="term" value="P:transposition"/>
    <property type="evidence" value="ECO:0007669"/>
    <property type="project" value="UniProtKB-KW"/>
</dbReference>
<keyword evidence="12" id="KW-1185">Reference proteome</keyword>
<dbReference type="OrthoDB" id="5560528at2"/>
<protein>
    <submittedName>
        <fullName evidence="11">Transposase</fullName>
    </submittedName>
</protein>